<reference evidence="1 2" key="1">
    <citation type="submission" date="2024-09" db="EMBL/GenBank/DDBJ databases">
        <title>Novel species of the genus Pelomonas and Roseateles isolated from streams.</title>
        <authorList>
            <person name="Lu H."/>
        </authorList>
    </citation>
    <scope>NUCLEOTIDE SEQUENCE [LARGE SCALE GENOMIC DNA]</scope>
    <source>
        <strain evidence="1 2">BYS96W</strain>
    </source>
</reference>
<dbReference type="Proteomes" id="UP001606305">
    <property type="component" value="Unassembled WGS sequence"/>
</dbReference>
<dbReference type="RefSeq" id="WP_394486552.1">
    <property type="nucleotide sequence ID" value="NZ_JBIGIA010000002.1"/>
</dbReference>
<accession>A0ABW7G1T9</accession>
<protein>
    <submittedName>
        <fullName evidence="1">Uncharacterized protein</fullName>
    </submittedName>
</protein>
<gene>
    <name evidence="1" type="ORF">ACG00X_03455</name>
</gene>
<dbReference type="EMBL" id="JBIGIA010000002">
    <property type="protein sequence ID" value="MFG6455878.1"/>
    <property type="molecule type" value="Genomic_DNA"/>
</dbReference>
<sequence>MSADDVAAVRKTRNAWRVAGLPARGQVHHGLTLKALGAQVRQAVVQGGVCLLEVQLRHRDGSDAGAVPRLMTVTGVEVDAQPSRRVRALMLLDPSDDLPWGAGHNTRLPITGAPEHAVLRYTNGRLLRFRVRRLIEWRAAPSP</sequence>
<name>A0ABW7G1T9_9BURK</name>
<keyword evidence="2" id="KW-1185">Reference proteome</keyword>
<comment type="caution">
    <text evidence="1">The sequence shown here is derived from an EMBL/GenBank/DDBJ whole genome shotgun (WGS) entry which is preliminary data.</text>
</comment>
<evidence type="ECO:0000313" key="1">
    <source>
        <dbReference type="EMBL" id="MFG6455878.1"/>
    </source>
</evidence>
<organism evidence="1 2">
    <name type="scientific">Pelomonas nitida</name>
    <dbReference type="NCBI Taxonomy" id="3299027"/>
    <lineage>
        <taxon>Bacteria</taxon>
        <taxon>Pseudomonadati</taxon>
        <taxon>Pseudomonadota</taxon>
        <taxon>Betaproteobacteria</taxon>
        <taxon>Burkholderiales</taxon>
        <taxon>Sphaerotilaceae</taxon>
        <taxon>Roseateles</taxon>
    </lineage>
</organism>
<evidence type="ECO:0000313" key="2">
    <source>
        <dbReference type="Proteomes" id="UP001606305"/>
    </source>
</evidence>
<proteinExistence type="predicted"/>